<dbReference type="InterPro" id="IPR001304">
    <property type="entry name" value="C-type_lectin-like"/>
</dbReference>
<dbReference type="OrthoDB" id="6146674at2759"/>
<name>A0A7R8ZUM6_9CRUS</name>
<feature type="compositionally biased region" description="Polar residues" evidence="1">
    <location>
        <begin position="323"/>
        <end position="339"/>
    </location>
</feature>
<dbReference type="InterPro" id="IPR016187">
    <property type="entry name" value="CTDL_fold"/>
</dbReference>
<dbReference type="PROSITE" id="PS50041">
    <property type="entry name" value="C_TYPE_LECTIN_2"/>
    <property type="match status" value="1"/>
</dbReference>
<feature type="signal peptide" evidence="2">
    <location>
        <begin position="1"/>
        <end position="21"/>
    </location>
</feature>
<sequence length="764" mass="85103">MGYKLTVHLLLLCATVKCVELAVVELGPNGVSKVTRADVAEFPSFLCPPPYELVALNGGVGCYHLEKQIHETWHKAARVCSLLRGGFLLEVDTEEEWRRINMYLQSQHFDLNDLEASLWIGATRGPCPWASWEWHSSGNPVTVFHWNHLSPIPEQERNTSTTIVLKTTNFQMAEERNPRTATYNFICETEPLPANTRTSELVPTPDRDGRRIPEVSVHISVDEDKTPADVTPPAADEVQARILEEPAPIPPVIQEVVPFPVFTEEVLAPVFTEQVLAPVFTEEVTTEPSPAVTETSPVFEESLSVVVVQASPSTPDVSDAPEPSTTSTDVPITTFSPTSELPVVTEPQTSPTTELITETTPTEGTTEPAVEETTIEALAETTAEEQPVSETEPTTTTAVPVKPRERKEPQIAYRALFKDGPVTPSDGSQNYVIDLVNGGFVLQDGDILSTEWELLKPIDASVEARVEVLDMSDHLATSAVELINNSLQVERQLDSRNLSLSLKVPFEAPGPVVIKVNCTKEGIYWVIRKPTLAEDPIEFFSPMFNATCDEVKVIDVLHDESERLPCFNGFVFRAPRTPNEVLSTRIFAKFEIDNTDLDLSKKRIRFDEGFGFILICDISNETTTGININTNDNHILSGFHYYDNGGQIIQDISRDVWDELAEVPWTMKAPSKFNISMTCSDKLGMKWQITQGDTVVEDSLPYVAHRGNHTCKDIGVVEIIFQNEDEKLIWRDIQLLRKFVLTVPPSLSRRRFGTVFTKPQASIP</sequence>
<gene>
    <name evidence="3" type="ORF">CTOB1V02_LOCUS10318</name>
</gene>
<feature type="chain" id="PRO_5043949709" evidence="2">
    <location>
        <begin position="22"/>
        <end position="764"/>
    </location>
</feature>
<reference evidence="3" key="1">
    <citation type="submission" date="2020-11" db="EMBL/GenBank/DDBJ databases">
        <authorList>
            <person name="Tran Van P."/>
        </authorList>
    </citation>
    <scope>NUCLEOTIDE SEQUENCE</scope>
</reference>
<feature type="compositionally biased region" description="Low complexity" evidence="1">
    <location>
        <begin position="375"/>
        <end position="401"/>
    </location>
</feature>
<evidence type="ECO:0000256" key="1">
    <source>
        <dbReference type="SAM" id="MobiDB-lite"/>
    </source>
</evidence>
<evidence type="ECO:0000313" key="3">
    <source>
        <dbReference type="EMBL" id="CAD7232483.1"/>
    </source>
</evidence>
<organism evidence="3">
    <name type="scientific">Cyprideis torosa</name>
    <dbReference type="NCBI Taxonomy" id="163714"/>
    <lineage>
        <taxon>Eukaryota</taxon>
        <taxon>Metazoa</taxon>
        <taxon>Ecdysozoa</taxon>
        <taxon>Arthropoda</taxon>
        <taxon>Crustacea</taxon>
        <taxon>Oligostraca</taxon>
        <taxon>Ostracoda</taxon>
        <taxon>Podocopa</taxon>
        <taxon>Podocopida</taxon>
        <taxon>Cytherocopina</taxon>
        <taxon>Cytheroidea</taxon>
        <taxon>Cytherideidae</taxon>
        <taxon>Cyprideis</taxon>
    </lineage>
</organism>
<dbReference type="EMBL" id="OB664713">
    <property type="protein sequence ID" value="CAD7232483.1"/>
    <property type="molecule type" value="Genomic_DNA"/>
</dbReference>
<feature type="region of interest" description="Disordered" evidence="1">
    <location>
        <begin position="311"/>
        <end position="402"/>
    </location>
</feature>
<feature type="compositionally biased region" description="Low complexity" evidence="1">
    <location>
        <begin position="349"/>
        <end position="368"/>
    </location>
</feature>
<dbReference type="AlphaFoldDB" id="A0A7R8ZUM6"/>
<dbReference type="Gene3D" id="3.10.100.10">
    <property type="entry name" value="Mannose-Binding Protein A, subunit A"/>
    <property type="match status" value="1"/>
</dbReference>
<keyword evidence="2" id="KW-0732">Signal</keyword>
<dbReference type="SMART" id="SM00034">
    <property type="entry name" value="CLECT"/>
    <property type="match status" value="1"/>
</dbReference>
<protein>
    <submittedName>
        <fullName evidence="3">Uncharacterized protein</fullName>
    </submittedName>
</protein>
<proteinExistence type="predicted"/>
<dbReference type="SUPFAM" id="SSF56436">
    <property type="entry name" value="C-type lectin-like"/>
    <property type="match status" value="1"/>
</dbReference>
<evidence type="ECO:0000256" key="2">
    <source>
        <dbReference type="SAM" id="SignalP"/>
    </source>
</evidence>
<dbReference type="CDD" id="cd00037">
    <property type="entry name" value="CLECT"/>
    <property type="match status" value="1"/>
</dbReference>
<accession>A0A7R8ZUM6</accession>
<dbReference type="InterPro" id="IPR016186">
    <property type="entry name" value="C-type_lectin-like/link_sf"/>
</dbReference>